<dbReference type="Proteomes" id="UP000242418">
    <property type="component" value="Unassembled WGS sequence"/>
</dbReference>
<dbReference type="RefSeq" id="WP_031943289.1">
    <property type="nucleotide sequence ID" value="NZ_FMTL01000011.1"/>
</dbReference>
<dbReference type="Pfam" id="PF10263">
    <property type="entry name" value="SprT-like"/>
    <property type="match status" value="1"/>
</dbReference>
<evidence type="ECO:0000256" key="1">
    <source>
        <dbReference type="SAM" id="MobiDB-lite"/>
    </source>
</evidence>
<dbReference type="AlphaFoldDB" id="A0AB37ZDN0"/>
<protein>
    <submittedName>
        <fullName evidence="3">SprT-like family protein</fullName>
    </submittedName>
</protein>
<name>A0AB37ZDN0_9PSED</name>
<reference evidence="3 4" key="1">
    <citation type="submission" date="2016-10" db="EMBL/GenBank/DDBJ databases">
        <authorList>
            <person name="Varghese N."/>
            <person name="Submissions S."/>
        </authorList>
    </citation>
    <scope>NUCLEOTIDE SEQUENCE [LARGE SCALE GENOMIC DNA]</scope>
    <source>
        <strain evidence="3 4">DSM 17833</strain>
    </source>
</reference>
<accession>A0AB37ZDN0</accession>
<comment type="caution">
    <text evidence="3">The sequence shown here is derived from an EMBL/GenBank/DDBJ whole genome shotgun (WGS) entry which is preliminary data.</text>
</comment>
<dbReference type="EMBL" id="FMTL01000011">
    <property type="protein sequence ID" value="SCW89550.1"/>
    <property type="molecule type" value="Genomic_DNA"/>
</dbReference>
<sequence length="269" mass="29995">MHAPTHEAYAELQTAFDHFNKALFSGVLELPLFTLQRERRTYGYCSRQRFVSRSSGALVDEIAMNPAYFAVRSIRETLSTLAHEMVHQWQFHHGKPGRRGYHNTEWGAKMEAVGLMPSNTGKPGGKKTGEQMTHYIIDGGLFDQACQALLTEEFTLSWLDRYPAERPAPPRLPLPRKPLEPGADPEDLDDDDAQGIEGGGDDLVMVPGVVLPPLEPVNKSNRVKYYCDECKAQAWGKPGLHLFCGGRTQTRGEELIALTHGPVAMRPID</sequence>
<feature type="region of interest" description="Disordered" evidence="1">
    <location>
        <begin position="165"/>
        <end position="199"/>
    </location>
</feature>
<evidence type="ECO:0000313" key="3">
    <source>
        <dbReference type="EMBL" id="SCW89550.1"/>
    </source>
</evidence>
<feature type="compositionally biased region" description="Acidic residues" evidence="1">
    <location>
        <begin position="183"/>
        <end position="194"/>
    </location>
</feature>
<proteinExistence type="predicted"/>
<feature type="compositionally biased region" description="Pro residues" evidence="1">
    <location>
        <begin position="166"/>
        <end position="176"/>
    </location>
</feature>
<evidence type="ECO:0000259" key="2">
    <source>
        <dbReference type="Pfam" id="PF10263"/>
    </source>
</evidence>
<gene>
    <name evidence="3" type="ORF">SAMN05216370_0045</name>
</gene>
<feature type="domain" description="SprT-like" evidence="2">
    <location>
        <begin position="13"/>
        <end position="116"/>
    </location>
</feature>
<keyword evidence="4" id="KW-1185">Reference proteome</keyword>
<evidence type="ECO:0000313" key="4">
    <source>
        <dbReference type="Proteomes" id="UP000242418"/>
    </source>
</evidence>
<organism evidence="3 4">
    <name type="scientific">Pseudomonas peli</name>
    <dbReference type="NCBI Taxonomy" id="592361"/>
    <lineage>
        <taxon>Bacteria</taxon>
        <taxon>Pseudomonadati</taxon>
        <taxon>Pseudomonadota</taxon>
        <taxon>Gammaproteobacteria</taxon>
        <taxon>Pseudomonadales</taxon>
        <taxon>Pseudomonadaceae</taxon>
        <taxon>Pseudomonas</taxon>
    </lineage>
</organism>
<dbReference type="InterPro" id="IPR006640">
    <property type="entry name" value="SprT-like_domain"/>
</dbReference>
<dbReference type="GO" id="GO:0006950">
    <property type="term" value="P:response to stress"/>
    <property type="evidence" value="ECO:0007669"/>
    <property type="project" value="UniProtKB-ARBA"/>
</dbReference>